<dbReference type="Pfam" id="PF13561">
    <property type="entry name" value="adh_short_C2"/>
    <property type="match status" value="1"/>
</dbReference>
<accession>A0A8S4SFF4</accession>
<dbReference type="EMBL" id="CAKXAJ010026368">
    <property type="protein sequence ID" value="CAH2267572.1"/>
    <property type="molecule type" value="Genomic_DNA"/>
</dbReference>
<dbReference type="OrthoDB" id="47007at2759"/>
<dbReference type="PANTHER" id="PTHR43975:SF2">
    <property type="entry name" value="EG:BACR7A4.14 PROTEIN-RELATED"/>
    <property type="match status" value="1"/>
</dbReference>
<dbReference type="AlphaFoldDB" id="A0A8S4SFF4"/>
<dbReference type="InterPro" id="IPR057326">
    <property type="entry name" value="KR_dom"/>
</dbReference>
<evidence type="ECO:0000259" key="1">
    <source>
        <dbReference type="SMART" id="SM00822"/>
    </source>
</evidence>
<dbReference type="PRINTS" id="PR00080">
    <property type="entry name" value="SDRFAMILY"/>
</dbReference>
<feature type="domain" description="Ketoreductase" evidence="1">
    <location>
        <begin position="6"/>
        <end position="184"/>
    </location>
</feature>
<dbReference type="SMART" id="SM00822">
    <property type="entry name" value="PKS_KR"/>
    <property type="match status" value="1"/>
</dbReference>
<keyword evidence="3" id="KW-1185">Reference proteome</keyword>
<proteinExistence type="predicted"/>
<name>A0A8S4SFF4_9NEOP</name>
<sequence>MDFNNKVVLVTGASSGIGASVAIAFSAAGAKVVMVGRNETKLKTVAAKCKDPLVVIADMTKDDDVKRIMDQTIKKFGQLDILINNAGLSSPGPLMESENTMRSYDLIFSTNVRGLVHMTSVAAPHLVKTKGNIVNISSVAAIITPNFKGTTNYYVSKAAVNHFGLCAAAELAPYGIRVNTISPGPVKTDFIANAKLDADYEFIKTKTALNRITEPEEIADLVLFVASDKAKGITGSNFLSDNGMLVKRS</sequence>
<evidence type="ECO:0000313" key="3">
    <source>
        <dbReference type="Proteomes" id="UP000838756"/>
    </source>
</evidence>
<reference evidence="2" key="1">
    <citation type="submission" date="2022-03" db="EMBL/GenBank/DDBJ databases">
        <authorList>
            <person name="Lindestad O."/>
        </authorList>
    </citation>
    <scope>NUCLEOTIDE SEQUENCE</scope>
</reference>
<dbReference type="Proteomes" id="UP000838756">
    <property type="component" value="Unassembled WGS sequence"/>
</dbReference>
<dbReference type="PRINTS" id="PR00081">
    <property type="entry name" value="GDHRDH"/>
</dbReference>
<dbReference type="PANTHER" id="PTHR43975">
    <property type="entry name" value="ZGC:101858"/>
    <property type="match status" value="1"/>
</dbReference>
<dbReference type="FunFam" id="3.40.50.720:FF:000084">
    <property type="entry name" value="Short-chain dehydrogenase reductase"/>
    <property type="match status" value="1"/>
</dbReference>
<dbReference type="Gene3D" id="3.40.50.720">
    <property type="entry name" value="NAD(P)-binding Rossmann-like Domain"/>
    <property type="match status" value="1"/>
</dbReference>
<evidence type="ECO:0000313" key="2">
    <source>
        <dbReference type="EMBL" id="CAH2267572.1"/>
    </source>
</evidence>
<dbReference type="SUPFAM" id="SSF51735">
    <property type="entry name" value="NAD(P)-binding Rossmann-fold domains"/>
    <property type="match status" value="1"/>
</dbReference>
<organism evidence="2 3">
    <name type="scientific">Pararge aegeria aegeria</name>
    <dbReference type="NCBI Taxonomy" id="348720"/>
    <lineage>
        <taxon>Eukaryota</taxon>
        <taxon>Metazoa</taxon>
        <taxon>Ecdysozoa</taxon>
        <taxon>Arthropoda</taxon>
        <taxon>Hexapoda</taxon>
        <taxon>Insecta</taxon>
        <taxon>Pterygota</taxon>
        <taxon>Neoptera</taxon>
        <taxon>Endopterygota</taxon>
        <taxon>Lepidoptera</taxon>
        <taxon>Glossata</taxon>
        <taxon>Ditrysia</taxon>
        <taxon>Papilionoidea</taxon>
        <taxon>Nymphalidae</taxon>
        <taxon>Satyrinae</taxon>
        <taxon>Satyrini</taxon>
        <taxon>Parargina</taxon>
        <taxon>Pararge</taxon>
    </lineage>
</organism>
<protein>
    <submittedName>
        <fullName evidence="2">Jg11861 protein</fullName>
    </submittedName>
</protein>
<gene>
    <name evidence="2" type="primary">jg11861</name>
    <name evidence="2" type="ORF">PAEG_LOCUS26088</name>
</gene>
<comment type="caution">
    <text evidence="2">The sequence shown here is derived from an EMBL/GenBank/DDBJ whole genome shotgun (WGS) entry which is preliminary data.</text>
</comment>
<dbReference type="InterPro" id="IPR002347">
    <property type="entry name" value="SDR_fam"/>
</dbReference>
<dbReference type="InterPro" id="IPR036291">
    <property type="entry name" value="NAD(P)-bd_dom_sf"/>
</dbReference>